<protein>
    <submittedName>
        <fullName evidence="1">Uncharacterized protein</fullName>
    </submittedName>
</protein>
<dbReference type="InterPro" id="IPR026749">
    <property type="entry name" value="Tmem135"/>
</dbReference>
<dbReference type="EMBL" id="EU878264">
    <property type="protein sequence ID" value="ACY74457.1"/>
    <property type="molecule type" value="mRNA"/>
</dbReference>
<reference evidence="1" key="1">
    <citation type="thesis" date="2009" institute="James Cook University">
        <title>Molecular aspects of Carukia barnesi and Malo kingi cDNA expression libraries and screening by antibody probes.</title>
        <authorList>
            <person name="Avila-Soria G."/>
        </authorList>
    </citation>
    <scope>NUCLEOTIDE SEQUENCE</scope>
    <source>
        <tissue evidence="1">Whole jellyfish</tissue>
    </source>
</reference>
<dbReference type="AlphaFoldDB" id="D1FP10"/>
<sequence>FLFNKSSSIAVYLTSKVTEILYREASKKGFVPWFTSADIYLYAISTGIIFHAALLEPHSLRPAYWNFLLKLTGQRFKEVNRKRLDPFGCQSSKLFPNFDPVL</sequence>
<dbReference type="PANTHER" id="PTHR12459:SF15">
    <property type="entry name" value="TRANSMEMBRANE PROTEIN 135"/>
    <property type="match status" value="1"/>
</dbReference>
<accession>D1FP10</accession>
<feature type="non-terminal residue" evidence="1">
    <location>
        <position position="1"/>
    </location>
</feature>
<evidence type="ECO:0000313" key="1">
    <source>
        <dbReference type="EMBL" id="ACY74457.1"/>
    </source>
</evidence>
<proteinExistence type="evidence at transcript level"/>
<organism evidence="1">
    <name type="scientific">Malo kingi</name>
    <dbReference type="NCBI Taxonomy" id="500532"/>
    <lineage>
        <taxon>Eukaryota</taxon>
        <taxon>Metazoa</taxon>
        <taxon>Cnidaria</taxon>
        <taxon>Cubozoa</taxon>
        <taxon>Carybdeida</taxon>
        <taxon>Carukiidae</taxon>
        <taxon>Malo</taxon>
    </lineage>
</organism>
<dbReference type="PANTHER" id="PTHR12459">
    <property type="entry name" value="TRANSMEMBRANE PROTEIN 135-RELATED"/>
    <property type="match status" value="1"/>
</dbReference>
<name>D1FP10_9CNID</name>